<dbReference type="Proteomes" id="UP000694251">
    <property type="component" value="Chromosome 6"/>
</dbReference>
<dbReference type="OrthoDB" id="1740941at2759"/>
<sequence>MMQSPPIQFDKSRGGGYERERTIEWRPQGRGGNDKIDALGRLLTRILRHMATELSLTMSGDGFINVEDLLKLHLKTSAKIQLKSHTVDEMERL</sequence>
<dbReference type="InterPro" id="IPR002745">
    <property type="entry name" value="Ptrans_KptA/Tpt1"/>
</dbReference>
<reference evidence="2 3" key="1">
    <citation type="submission" date="2020-12" db="EMBL/GenBank/DDBJ databases">
        <title>Concerted genomic and epigenomic changes stabilize Arabidopsis allopolyploids.</title>
        <authorList>
            <person name="Chen Z."/>
        </authorList>
    </citation>
    <scope>NUCLEOTIDE SEQUENCE [LARGE SCALE GENOMIC DNA]</scope>
    <source>
        <strain evidence="2">As9502</strain>
        <tissue evidence="2">Leaf</tissue>
    </source>
</reference>
<dbReference type="Pfam" id="PF01885">
    <property type="entry name" value="PTS_2-RNA"/>
    <property type="match status" value="1"/>
</dbReference>
<accession>A0A8T2CCC6</accession>
<keyword evidence="3" id="KW-1185">Reference proteome</keyword>
<evidence type="ECO:0000313" key="1">
    <source>
        <dbReference type="EMBL" id="KAG7574861.1"/>
    </source>
</evidence>
<evidence type="ECO:0000313" key="3">
    <source>
        <dbReference type="Proteomes" id="UP000694251"/>
    </source>
</evidence>
<dbReference type="PANTHER" id="PTHR12684:SF2">
    <property type="entry name" value="TRNA 2'-PHOSPHOTRANSFERASE 1"/>
    <property type="match status" value="1"/>
</dbReference>
<organism evidence="2 3">
    <name type="scientific">Arabidopsis suecica</name>
    <name type="common">Swedish thale-cress</name>
    <name type="synonym">Cardaminopsis suecica</name>
    <dbReference type="NCBI Taxonomy" id="45249"/>
    <lineage>
        <taxon>Eukaryota</taxon>
        <taxon>Viridiplantae</taxon>
        <taxon>Streptophyta</taxon>
        <taxon>Embryophyta</taxon>
        <taxon>Tracheophyta</taxon>
        <taxon>Spermatophyta</taxon>
        <taxon>Magnoliopsida</taxon>
        <taxon>eudicotyledons</taxon>
        <taxon>Gunneridae</taxon>
        <taxon>Pentapetalae</taxon>
        <taxon>rosids</taxon>
        <taxon>malvids</taxon>
        <taxon>Brassicales</taxon>
        <taxon>Brassicaceae</taxon>
        <taxon>Camelineae</taxon>
        <taxon>Arabidopsis</taxon>
    </lineage>
</organism>
<dbReference type="EMBL" id="JAEFBJ010000009">
    <property type="protein sequence ID" value="KAG7574861.1"/>
    <property type="molecule type" value="Genomic_DNA"/>
</dbReference>
<dbReference type="EMBL" id="JAEFBJ010000006">
    <property type="protein sequence ID" value="KAG7595926.1"/>
    <property type="molecule type" value="Genomic_DNA"/>
</dbReference>
<name>A0A8T2CCC6_ARASU</name>
<dbReference type="Proteomes" id="UP000694251">
    <property type="component" value="Chromosome 9"/>
</dbReference>
<protein>
    <submittedName>
        <fullName evidence="2">Phosphotransferase KptA/Tpt1</fullName>
    </submittedName>
</protein>
<proteinExistence type="predicted"/>
<dbReference type="GO" id="GO:0000215">
    <property type="term" value="F:tRNA 2'-phosphotransferase activity"/>
    <property type="evidence" value="ECO:0007669"/>
    <property type="project" value="TreeGrafter"/>
</dbReference>
<dbReference type="GO" id="GO:0006388">
    <property type="term" value="P:tRNA splicing, via endonucleolytic cleavage and ligation"/>
    <property type="evidence" value="ECO:0007669"/>
    <property type="project" value="TreeGrafter"/>
</dbReference>
<dbReference type="PANTHER" id="PTHR12684">
    <property type="entry name" value="PUTATIVE PHOSPHOTRANSFERASE"/>
    <property type="match status" value="1"/>
</dbReference>
<comment type="caution">
    <text evidence="2">The sequence shown here is derived from an EMBL/GenBank/DDBJ whole genome shotgun (WGS) entry which is preliminary data.</text>
</comment>
<evidence type="ECO:0000313" key="2">
    <source>
        <dbReference type="EMBL" id="KAG7595926.1"/>
    </source>
</evidence>
<gene>
    <name evidence="2" type="ORF">ISN44_As06g004530</name>
    <name evidence="1" type="ORF">ISN44_As09g030130</name>
</gene>
<dbReference type="AlphaFoldDB" id="A0A8T2CCC6"/>